<reference evidence="1" key="2">
    <citation type="journal article" date="2015" name="Fish Shellfish Immunol.">
        <title>Early steps in the European eel (Anguilla anguilla)-Vibrio vulnificus interaction in the gills: Role of the RtxA13 toxin.</title>
        <authorList>
            <person name="Callol A."/>
            <person name="Pajuelo D."/>
            <person name="Ebbesson L."/>
            <person name="Teles M."/>
            <person name="MacKenzie S."/>
            <person name="Amaro C."/>
        </authorList>
    </citation>
    <scope>NUCLEOTIDE SEQUENCE</scope>
</reference>
<protein>
    <submittedName>
        <fullName evidence="1">Uncharacterized protein</fullName>
    </submittedName>
</protein>
<dbReference type="AlphaFoldDB" id="A0A0E9QLZ7"/>
<evidence type="ECO:0000313" key="1">
    <source>
        <dbReference type="EMBL" id="JAH17517.1"/>
    </source>
</evidence>
<sequence>MSRETSPTFFQLSCFVICFGF</sequence>
<dbReference type="EMBL" id="GBXM01091060">
    <property type="protein sequence ID" value="JAH17517.1"/>
    <property type="molecule type" value="Transcribed_RNA"/>
</dbReference>
<proteinExistence type="predicted"/>
<accession>A0A0E9QLZ7</accession>
<reference evidence="1" key="1">
    <citation type="submission" date="2014-11" db="EMBL/GenBank/DDBJ databases">
        <authorList>
            <person name="Amaro Gonzalez C."/>
        </authorList>
    </citation>
    <scope>NUCLEOTIDE SEQUENCE</scope>
</reference>
<organism evidence="1">
    <name type="scientific">Anguilla anguilla</name>
    <name type="common">European freshwater eel</name>
    <name type="synonym">Muraena anguilla</name>
    <dbReference type="NCBI Taxonomy" id="7936"/>
    <lineage>
        <taxon>Eukaryota</taxon>
        <taxon>Metazoa</taxon>
        <taxon>Chordata</taxon>
        <taxon>Craniata</taxon>
        <taxon>Vertebrata</taxon>
        <taxon>Euteleostomi</taxon>
        <taxon>Actinopterygii</taxon>
        <taxon>Neopterygii</taxon>
        <taxon>Teleostei</taxon>
        <taxon>Anguilliformes</taxon>
        <taxon>Anguillidae</taxon>
        <taxon>Anguilla</taxon>
    </lineage>
</organism>
<name>A0A0E9QLZ7_ANGAN</name>